<comment type="subcellular location">
    <subcellularLocation>
        <location evidence="1">Cell membrane</location>
        <topology evidence="1">Multi-pass membrane protein</topology>
    </subcellularLocation>
</comment>
<sequence length="205" mass="22184">MIYLQLFAVCINNAFAQADSAKVTVNSPAFISPAVQRWDDRVMIDLQNQRTPGQTGFFMFLSKNVLYGDIGIPAGLLVGGIASNNKEMRQNAGYVASSTAISYGFMLLIKHLVKRPRPFIQNINITPVYRAGGTSFPSGHTSSSFATATALSAAYPKWYVIAPSFFWAGATSYSRMYLGVHYPTDVAAGLTLGVGSATVMSFLKK</sequence>
<evidence type="ECO:0000256" key="2">
    <source>
        <dbReference type="ARBA" id="ARBA00022475"/>
    </source>
</evidence>
<evidence type="ECO:0000256" key="1">
    <source>
        <dbReference type="ARBA" id="ARBA00004651"/>
    </source>
</evidence>
<dbReference type="Gene3D" id="1.20.144.10">
    <property type="entry name" value="Phosphatidic acid phosphatase type 2/haloperoxidase"/>
    <property type="match status" value="1"/>
</dbReference>
<dbReference type="InterPro" id="IPR036938">
    <property type="entry name" value="PAP2/HPO_sf"/>
</dbReference>
<evidence type="ECO:0000256" key="5">
    <source>
        <dbReference type="ARBA" id="ARBA00022989"/>
    </source>
</evidence>
<reference evidence="8 9" key="1">
    <citation type="submission" date="2021-03" db="EMBL/GenBank/DDBJ databases">
        <title>Mucilaginibacter strains isolated from gold and copper mining confer multi heavy-metal resistance.</title>
        <authorList>
            <person name="Li Y."/>
        </authorList>
    </citation>
    <scope>NUCLEOTIDE SEQUENCE [LARGE SCALE GENOMIC DNA]</scope>
    <source>
        <strain evidence="8 9">P2-4</strain>
    </source>
</reference>
<keyword evidence="5" id="KW-1133">Transmembrane helix</keyword>
<dbReference type="RefSeq" id="WP_208057801.1">
    <property type="nucleotide sequence ID" value="NZ_CP043451.1"/>
</dbReference>
<proteinExistence type="predicted"/>
<organism evidence="8 9">
    <name type="scientific">Mucilaginibacter rubeus</name>
    <dbReference type="NCBI Taxonomy" id="2027860"/>
    <lineage>
        <taxon>Bacteria</taxon>
        <taxon>Pseudomonadati</taxon>
        <taxon>Bacteroidota</taxon>
        <taxon>Sphingobacteriia</taxon>
        <taxon>Sphingobacteriales</taxon>
        <taxon>Sphingobacteriaceae</taxon>
        <taxon>Mucilaginibacter</taxon>
    </lineage>
</organism>
<feature type="domain" description="Phosphatidic acid phosphatase type 2/haloperoxidase" evidence="7">
    <location>
        <begin position="92"/>
        <end position="201"/>
    </location>
</feature>
<dbReference type="Proteomes" id="UP000663940">
    <property type="component" value="Chromosome"/>
</dbReference>
<dbReference type="PANTHER" id="PTHR14969">
    <property type="entry name" value="SPHINGOSINE-1-PHOSPHATE PHOSPHOHYDROLASE"/>
    <property type="match status" value="1"/>
</dbReference>
<protein>
    <submittedName>
        <fullName evidence="8">Phosphatase PAP2 family protein</fullName>
    </submittedName>
</protein>
<name>A0ABX7UIU1_9SPHI</name>
<evidence type="ECO:0000259" key="7">
    <source>
        <dbReference type="SMART" id="SM00014"/>
    </source>
</evidence>
<dbReference type="SUPFAM" id="SSF48317">
    <property type="entry name" value="Acid phosphatase/Vanadium-dependent haloperoxidase"/>
    <property type="match status" value="1"/>
</dbReference>
<evidence type="ECO:0000256" key="6">
    <source>
        <dbReference type="ARBA" id="ARBA00023136"/>
    </source>
</evidence>
<keyword evidence="4" id="KW-0378">Hydrolase</keyword>
<keyword evidence="3" id="KW-0812">Transmembrane</keyword>
<evidence type="ECO:0000256" key="4">
    <source>
        <dbReference type="ARBA" id="ARBA00022801"/>
    </source>
</evidence>
<evidence type="ECO:0000256" key="3">
    <source>
        <dbReference type="ARBA" id="ARBA00022692"/>
    </source>
</evidence>
<keyword evidence="9" id="KW-1185">Reference proteome</keyword>
<dbReference type="InterPro" id="IPR000326">
    <property type="entry name" value="PAP2/HPO"/>
</dbReference>
<dbReference type="CDD" id="cd03392">
    <property type="entry name" value="PAP2_like_2"/>
    <property type="match status" value="1"/>
</dbReference>
<keyword evidence="2" id="KW-1003">Cell membrane</keyword>
<gene>
    <name evidence="8" type="ORF">J3L21_12195</name>
</gene>
<dbReference type="SMART" id="SM00014">
    <property type="entry name" value="acidPPc"/>
    <property type="match status" value="1"/>
</dbReference>
<evidence type="ECO:0000313" key="9">
    <source>
        <dbReference type="Proteomes" id="UP000663940"/>
    </source>
</evidence>
<evidence type="ECO:0000313" key="8">
    <source>
        <dbReference type="EMBL" id="QTE52674.1"/>
    </source>
</evidence>
<keyword evidence="6" id="KW-0472">Membrane</keyword>
<dbReference type="Pfam" id="PF01569">
    <property type="entry name" value="PAP2"/>
    <property type="match status" value="1"/>
</dbReference>
<accession>A0ABX7UIU1</accession>
<dbReference type="EMBL" id="CP071880">
    <property type="protein sequence ID" value="QTE52674.1"/>
    <property type="molecule type" value="Genomic_DNA"/>
</dbReference>
<dbReference type="PANTHER" id="PTHR14969:SF62">
    <property type="entry name" value="DECAPRENYLPHOSPHORYL-5-PHOSPHORIBOSE PHOSPHATASE RV3807C-RELATED"/>
    <property type="match status" value="1"/>
</dbReference>